<keyword evidence="1" id="KW-0732">Signal</keyword>
<proteinExistence type="predicted"/>
<evidence type="ECO:0000313" key="3">
    <source>
        <dbReference type="Proteomes" id="UP000572268"/>
    </source>
</evidence>
<accession>A0A7J6MMT4</accession>
<evidence type="ECO:0000256" key="1">
    <source>
        <dbReference type="SAM" id="SignalP"/>
    </source>
</evidence>
<sequence>MLGYSILSVLPALVTVAMAVQTASKSKVTYPFETVCKKMYASPKEYPNLSVMLDEKNLLIRWEEGMGNGNWLHFWFDTVLDIQGFQVVRFGGGGDEFMELPADEFRREFGAINPFADLVGALMKDFGRPLQKSSCDRLFRYIEDTPPENYSQGEQVRLIATPNDGFWVFLGYRSTNFESKLDSCNDAVDEQVTAFIVDGLEWVFELAGAPPDETPPVGIYQSDEHSNSVSTIEFYENLLLMSSTVKLAASTIMVPDFGGTDFTTQLDNCGDPDIHGESCIDHGQPDVRVRDGVRVDDIGAHKILARKGDGDVMGLPSEFNTTFGDVNPFSHLPDLIKSEFGRPITEDKCNALLRYIENNPPKDYAAGPAWIGNFVDSHFELASGMISSGST</sequence>
<evidence type="ECO:0000313" key="2">
    <source>
        <dbReference type="EMBL" id="KAF4672540.1"/>
    </source>
</evidence>
<gene>
    <name evidence="2" type="ORF">FOL46_008833</name>
</gene>
<name>A0A7J6MMT4_PEROL</name>
<reference evidence="2 3" key="1">
    <citation type="submission" date="2020-04" db="EMBL/GenBank/DDBJ databases">
        <title>Perkinsus olseni comparative genomics.</title>
        <authorList>
            <person name="Bogema D.R."/>
        </authorList>
    </citation>
    <scope>NUCLEOTIDE SEQUENCE [LARGE SCALE GENOMIC DNA]</scope>
    <source>
        <strain evidence="2">ATCC PRA-31</strain>
    </source>
</reference>
<protein>
    <submittedName>
        <fullName evidence="2">Uncharacterized protein</fullName>
    </submittedName>
</protein>
<dbReference type="Proteomes" id="UP000572268">
    <property type="component" value="Unassembled WGS sequence"/>
</dbReference>
<feature type="chain" id="PRO_5029479443" evidence="1">
    <location>
        <begin position="20"/>
        <end position="391"/>
    </location>
</feature>
<dbReference type="AlphaFoldDB" id="A0A7J6MMT4"/>
<comment type="caution">
    <text evidence="2">The sequence shown here is derived from an EMBL/GenBank/DDBJ whole genome shotgun (WGS) entry which is preliminary data.</text>
</comment>
<feature type="signal peptide" evidence="1">
    <location>
        <begin position="1"/>
        <end position="19"/>
    </location>
</feature>
<organism evidence="2 3">
    <name type="scientific">Perkinsus olseni</name>
    <name type="common">Perkinsus atlanticus</name>
    <dbReference type="NCBI Taxonomy" id="32597"/>
    <lineage>
        <taxon>Eukaryota</taxon>
        <taxon>Sar</taxon>
        <taxon>Alveolata</taxon>
        <taxon>Perkinsozoa</taxon>
        <taxon>Perkinsea</taxon>
        <taxon>Perkinsida</taxon>
        <taxon>Perkinsidae</taxon>
        <taxon>Perkinsus</taxon>
    </lineage>
</organism>
<dbReference type="EMBL" id="JABANN010000074">
    <property type="protein sequence ID" value="KAF4672540.1"/>
    <property type="molecule type" value="Genomic_DNA"/>
</dbReference>